<accession>A0ABV1DGK0</accession>
<reference evidence="1 2" key="1">
    <citation type="submission" date="2024-03" db="EMBL/GenBank/DDBJ databases">
        <title>Human intestinal bacterial collection.</title>
        <authorList>
            <person name="Pauvert C."/>
            <person name="Hitch T.C.A."/>
            <person name="Clavel T."/>
        </authorList>
    </citation>
    <scope>NUCLEOTIDE SEQUENCE [LARGE SCALE GENOMIC DNA]</scope>
    <source>
        <strain evidence="1 2">CLA-SR-H021</strain>
    </source>
</reference>
<dbReference type="Gene3D" id="1.10.3290.10">
    <property type="entry name" value="Fido-like domain"/>
    <property type="match status" value="1"/>
</dbReference>
<dbReference type="SUPFAM" id="SSF140931">
    <property type="entry name" value="Fic-like"/>
    <property type="match status" value="1"/>
</dbReference>
<proteinExistence type="predicted"/>
<dbReference type="EMBL" id="JBBMFM010000240">
    <property type="protein sequence ID" value="MEQ2428941.1"/>
    <property type="molecule type" value="Genomic_DNA"/>
</dbReference>
<dbReference type="Proteomes" id="UP001454086">
    <property type="component" value="Unassembled WGS sequence"/>
</dbReference>
<protein>
    <recommendedName>
        <fullName evidence="3">Fido domain-containing protein</fullName>
    </recommendedName>
</protein>
<evidence type="ECO:0000313" key="2">
    <source>
        <dbReference type="Proteomes" id="UP001454086"/>
    </source>
</evidence>
<comment type="caution">
    <text evidence="1">The sequence shown here is derived from an EMBL/GenBank/DDBJ whole genome shotgun (WGS) entry which is preliminary data.</text>
</comment>
<organism evidence="1 2">
    <name type="scientific">Enterocloster hominis</name>
    <name type="common">ex Hitch et al. 2024</name>
    <dbReference type="NCBI Taxonomy" id="1917870"/>
    <lineage>
        <taxon>Bacteria</taxon>
        <taxon>Bacillati</taxon>
        <taxon>Bacillota</taxon>
        <taxon>Clostridia</taxon>
        <taxon>Lachnospirales</taxon>
        <taxon>Lachnospiraceae</taxon>
        <taxon>Enterocloster</taxon>
    </lineage>
</organism>
<name>A0ABV1DGK0_9FIRM</name>
<evidence type="ECO:0008006" key="3">
    <source>
        <dbReference type="Google" id="ProtNLM"/>
    </source>
</evidence>
<keyword evidence="2" id="KW-1185">Reference proteome</keyword>
<gene>
    <name evidence="1" type="ORF">WMQ36_28660</name>
</gene>
<sequence>MKLRRIYNLWKFIAVTEGLVVTAGSMQQWSFLVNGVGGLRTKPITLTGTNKVLEPLSSQDFDEFLLEWGDEPDIRQRAVNHFTGMVYAHPFEANNRVLAYALANKVLLEAGQPMMCISNTNALRREIMRFRRDESNDLKQLLLDAIKED</sequence>
<dbReference type="InterPro" id="IPR036597">
    <property type="entry name" value="Fido-like_dom_sf"/>
</dbReference>
<evidence type="ECO:0000313" key="1">
    <source>
        <dbReference type="EMBL" id="MEQ2428941.1"/>
    </source>
</evidence>
<dbReference type="RefSeq" id="WP_349119297.1">
    <property type="nucleotide sequence ID" value="NZ_JBBMFM010000240.1"/>
</dbReference>